<evidence type="ECO:0000259" key="5">
    <source>
        <dbReference type="PROSITE" id="PS50977"/>
    </source>
</evidence>
<evidence type="ECO:0000313" key="7">
    <source>
        <dbReference type="Proteomes" id="UP000501179"/>
    </source>
</evidence>
<dbReference type="KEGG" id="slia:HA039_00845"/>
<dbReference type="PANTHER" id="PTHR30055:SF234">
    <property type="entry name" value="HTH-TYPE TRANSCRIPTIONAL REGULATOR BETI"/>
    <property type="match status" value="1"/>
</dbReference>
<dbReference type="Gene3D" id="1.10.357.10">
    <property type="entry name" value="Tetracycline Repressor, domain 2"/>
    <property type="match status" value="1"/>
</dbReference>
<keyword evidence="7" id="KW-1185">Reference proteome</keyword>
<evidence type="ECO:0000256" key="4">
    <source>
        <dbReference type="PROSITE-ProRule" id="PRU00335"/>
    </source>
</evidence>
<organism evidence="6 7">
    <name type="scientific">Streptomyces liangshanensis</name>
    <dbReference type="NCBI Taxonomy" id="2717324"/>
    <lineage>
        <taxon>Bacteria</taxon>
        <taxon>Bacillati</taxon>
        <taxon>Actinomycetota</taxon>
        <taxon>Actinomycetes</taxon>
        <taxon>Kitasatosporales</taxon>
        <taxon>Streptomycetaceae</taxon>
        <taxon>Streptomyces</taxon>
    </lineage>
</organism>
<evidence type="ECO:0000256" key="1">
    <source>
        <dbReference type="ARBA" id="ARBA00023015"/>
    </source>
</evidence>
<dbReference type="PANTHER" id="PTHR30055">
    <property type="entry name" value="HTH-TYPE TRANSCRIPTIONAL REGULATOR RUTR"/>
    <property type="match status" value="1"/>
</dbReference>
<dbReference type="GO" id="GO:0003700">
    <property type="term" value="F:DNA-binding transcription factor activity"/>
    <property type="evidence" value="ECO:0007669"/>
    <property type="project" value="TreeGrafter"/>
</dbReference>
<dbReference type="InterPro" id="IPR009057">
    <property type="entry name" value="Homeodomain-like_sf"/>
</dbReference>
<proteinExistence type="predicted"/>
<dbReference type="SUPFAM" id="SSF48498">
    <property type="entry name" value="Tetracyclin repressor-like, C-terminal domain"/>
    <property type="match status" value="1"/>
</dbReference>
<dbReference type="Proteomes" id="UP000501179">
    <property type="component" value="Chromosome"/>
</dbReference>
<dbReference type="PROSITE" id="PS50977">
    <property type="entry name" value="HTH_TETR_2"/>
    <property type="match status" value="1"/>
</dbReference>
<dbReference type="EMBL" id="CP050177">
    <property type="protein sequence ID" value="QIQ01032.1"/>
    <property type="molecule type" value="Genomic_DNA"/>
</dbReference>
<reference evidence="6 7" key="1">
    <citation type="submission" date="2020-03" db="EMBL/GenBank/DDBJ databases">
        <title>A novel species.</title>
        <authorList>
            <person name="Gao J."/>
        </authorList>
    </citation>
    <scope>NUCLEOTIDE SEQUENCE [LARGE SCALE GENOMIC DNA]</scope>
    <source>
        <strain evidence="6 7">QMT-12</strain>
    </source>
</reference>
<dbReference type="InterPro" id="IPR001647">
    <property type="entry name" value="HTH_TetR"/>
</dbReference>
<evidence type="ECO:0000256" key="2">
    <source>
        <dbReference type="ARBA" id="ARBA00023125"/>
    </source>
</evidence>
<feature type="domain" description="HTH tetR-type" evidence="5">
    <location>
        <begin position="7"/>
        <end position="73"/>
    </location>
</feature>
<gene>
    <name evidence="6" type="ORF">HA039_00845</name>
</gene>
<keyword evidence="1" id="KW-0805">Transcription regulation</keyword>
<keyword evidence="2 4" id="KW-0238">DNA-binding</keyword>
<name>A0A6G9GS10_9ACTN</name>
<dbReference type="AlphaFoldDB" id="A0A6G9GS10"/>
<sequence length="203" mass="22402">MTDVRAADDRAAVIEAGALAAVERLLAAGTPYSGLSMQRIADEAGVARSTLYLYFREKNALLIRLSSGLKDGSYQLMSSWSPDGPDALDRLSDTIRDVIAYYRRRRHLLRATLESADRDPEMGRIWADELDPFQELCRHWIRTAQAQGRTAADVDPVTASQVIVIGGFRVIAQQAVAGDPDRDATVAHELAANQWYGAFRRPA</sequence>
<accession>A0A6G9GS10</accession>
<dbReference type="Pfam" id="PF00440">
    <property type="entry name" value="TetR_N"/>
    <property type="match status" value="1"/>
</dbReference>
<feature type="DNA-binding region" description="H-T-H motif" evidence="4">
    <location>
        <begin position="36"/>
        <end position="55"/>
    </location>
</feature>
<dbReference type="InterPro" id="IPR050109">
    <property type="entry name" value="HTH-type_TetR-like_transc_reg"/>
</dbReference>
<dbReference type="InterPro" id="IPR036271">
    <property type="entry name" value="Tet_transcr_reg_TetR-rel_C_sf"/>
</dbReference>
<dbReference type="SUPFAM" id="SSF46689">
    <property type="entry name" value="Homeodomain-like"/>
    <property type="match status" value="1"/>
</dbReference>
<dbReference type="Gene3D" id="1.10.10.60">
    <property type="entry name" value="Homeodomain-like"/>
    <property type="match status" value="1"/>
</dbReference>
<keyword evidence="3" id="KW-0804">Transcription</keyword>
<evidence type="ECO:0000313" key="6">
    <source>
        <dbReference type="EMBL" id="QIQ01032.1"/>
    </source>
</evidence>
<dbReference type="GO" id="GO:0000976">
    <property type="term" value="F:transcription cis-regulatory region binding"/>
    <property type="evidence" value="ECO:0007669"/>
    <property type="project" value="TreeGrafter"/>
</dbReference>
<dbReference type="RefSeq" id="WP_167022247.1">
    <property type="nucleotide sequence ID" value="NZ_CP050177.1"/>
</dbReference>
<protein>
    <submittedName>
        <fullName evidence="6">TetR/AcrR family transcriptional regulator</fullName>
    </submittedName>
</protein>
<evidence type="ECO:0000256" key="3">
    <source>
        <dbReference type="ARBA" id="ARBA00023163"/>
    </source>
</evidence>